<dbReference type="AlphaFoldDB" id="A0AAP0HS74"/>
<dbReference type="PANTHER" id="PTHR34283">
    <property type="entry name" value="PROTEIN RESPONSE TO LOW SULFUR 1"/>
    <property type="match status" value="1"/>
</dbReference>
<feature type="coiled-coil region" evidence="1">
    <location>
        <begin position="9"/>
        <end position="71"/>
    </location>
</feature>
<evidence type="ECO:0000313" key="3">
    <source>
        <dbReference type="Proteomes" id="UP001419268"/>
    </source>
</evidence>
<keyword evidence="3" id="KW-1185">Reference proteome</keyword>
<dbReference type="InterPro" id="IPR039282">
    <property type="entry name" value="LSU"/>
</dbReference>
<dbReference type="GO" id="GO:0098869">
    <property type="term" value="P:cellular oxidant detoxification"/>
    <property type="evidence" value="ECO:0007669"/>
    <property type="project" value="InterPro"/>
</dbReference>
<keyword evidence="1" id="KW-0175">Coiled coil</keyword>
<evidence type="ECO:0000313" key="2">
    <source>
        <dbReference type="EMBL" id="KAK9093660.1"/>
    </source>
</evidence>
<accession>A0AAP0HS74</accession>
<proteinExistence type="predicted"/>
<dbReference type="EMBL" id="JBBNAG010000011">
    <property type="protein sequence ID" value="KAK9093660.1"/>
    <property type="molecule type" value="Genomic_DNA"/>
</dbReference>
<evidence type="ECO:0000256" key="1">
    <source>
        <dbReference type="SAM" id="Coils"/>
    </source>
</evidence>
<sequence length="105" mass="11887">MAPSVMSFVAAAPAEAEALQRRNRELEMELRKSAEREERLRGELRRAAERVALLEDAEERLCTQLGELEAESVDQARLYHAQIVSLKDQLSLAHQKLCLISSKNL</sequence>
<dbReference type="PANTHER" id="PTHR34283:SF1">
    <property type="entry name" value="PROTEIN RESPONSE TO LOW SULFUR 1"/>
    <property type="match status" value="1"/>
</dbReference>
<comment type="caution">
    <text evidence="2">The sequence shown here is derived from an EMBL/GenBank/DDBJ whole genome shotgun (WGS) entry which is preliminary data.</text>
</comment>
<reference evidence="2 3" key="1">
    <citation type="submission" date="2024-01" db="EMBL/GenBank/DDBJ databases">
        <title>Genome assemblies of Stephania.</title>
        <authorList>
            <person name="Yang L."/>
        </authorList>
    </citation>
    <scope>NUCLEOTIDE SEQUENCE [LARGE SCALE GENOMIC DNA]</scope>
    <source>
        <strain evidence="2">JXDWG</strain>
        <tissue evidence="2">Leaf</tissue>
    </source>
</reference>
<organism evidence="2 3">
    <name type="scientific">Stephania cephalantha</name>
    <dbReference type="NCBI Taxonomy" id="152367"/>
    <lineage>
        <taxon>Eukaryota</taxon>
        <taxon>Viridiplantae</taxon>
        <taxon>Streptophyta</taxon>
        <taxon>Embryophyta</taxon>
        <taxon>Tracheophyta</taxon>
        <taxon>Spermatophyta</taxon>
        <taxon>Magnoliopsida</taxon>
        <taxon>Ranunculales</taxon>
        <taxon>Menispermaceae</taxon>
        <taxon>Menispermoideae</taxon>
        <taxon>Cissampelideae</taxon>
        <taxon>Stephania</taxon>
    </lineage>
</organism>
<dbReference type="Proteomes" id="UP001419268">
    <property type="component" value="Unassembled WGS sequence"/>
</dbReference>
<gene>
    <name evidence="2" type="ORF">Scep_025129</name>
</gene>
<name>A0AAP0HS74_9MAGN</name>
<protein>
    <submittedName>
        <fullName evidence="2">Uncharacterized protein</fullName>
    </submittedName>
</protein>